<keyword evidence="2" id="KW-0119">Carbohydrate metabolism</keyword>
<evidence type="ECO:0000256" key="2">
    <source>
        <dbReference type="ARBA" id="ARBA00023277"/>
    </source>
</evidence>
<dbReference type="SUPFAM" id="SSF75005">
    <property type="entry name" value="Arabinanase/levansucrase/invertase"/>
    <property type="match status" value="1"/>
</dbReference>
<keyword evidence="1" id="KW-0624">Polysaccharide degradation</keyword>
<dbReference type="EMBL" id="LJXT01000073">
    <property type="protein sequence ID" value="KPQ14032.1"/>
    <property type="molecule type" value="Genomic_DNA"/>
</dbReference>
<accession>A0A0P7YH36</accession>
<reference evidence="4 5" key="1">
    <citation type="submission" date="2015-09" db="EMBL/GenBank/DDBJ databases">
        <title>Identification and resolution of microdiversity through metagenomic sequencing of parallel consortia.</title>
        <authorList>
            <person name="Nelson W.C."/>
            <person name="Romine M.F."/>
            <person name="Lindemann S.R."/>
        </authorList>
    </citation>
    <scope>NUCLEOTIDE SEQUENCE [LARGE SCALE GENOMIC DNA]</scope>
    <source>
        <strain evidence="4">HL-49</strain>
    </source>
</reference>
<dbReference type="PANTHER" id="PTHR43772">
    <property type="entry name" value="ENDO-1,4-BETA-XYLANASE"/>
    <property type="match status" value="1"/>
</dbReference>
<dbReference type="PATRIC" id="fig|1305737.6.peg.2895"/>
<dbReference type="Proteomes" id="UP000050421">
    <property type="component" value="Unassembled WGS sequence"/>
</dbReference>
<proteinExistence type="predicted"/>
<sequence length="351" mass="40432">MRISLLLILLLPIHLTGLSQADSDNLSFKNQINSQNIDQDHIFDASDFFHWGGSIIKGDDGKYHLFYSRWKSDYSFFGWLTHSEIAHATSDSPYGPWKYQETVLRGRRDYFWDAITAHNPKIKHFNGKYYLYYIATNFGKKSITDEDLREISMVGYSHPSWKILRTNQRTGVAIASSLQGPWTRLDQPIIEPSGPIETLTVNPAITKDDQGIYYLIVKGDKPGSTKFERNQGIARSKSPEGPFVMEKKAVIDDMDTEDMSIWYDSSQKRFYGVFHAHEFIGMITSVDGENWEKAKEYILLEKNLRLKEGEELVIDRMERPFIYEENGKPLVLCLAVKSGNNSFTLFLPIEE</sequence>
<dbReference type="GO" id="GO:0045493">
    <property type="term" value="P:xylan catabolic process"/>
    <property type="evidence" value="ECO:0007669"/>
    <property type="project" value="UniProtKB-KW"/>
</dbReference>
<dbReference type="Gene3D" id="2.115.10.20">
    <property type="entry name" value="Glycosyl hydrolase domain, family 43"/>
    <property type="match status" value="1"/>
</dbReference>
<dbReference type="OrthoDB" id="9794572at2"/>
<name>A0A0P7YH36_9BACT</name>
<gene>
    <name evidence="4" type="ORF">HLUCCX10_11405</name>
</gene>
<evidence type="ECO:0000313" key="5">
    <source>
        <dbReference type="Proteomes" id="UP000050421"/>
    </source>
</evidence>
<evidence type="ECO:0000256" key="3">
    <source>
        <dbReference type="SAM" id="SignalP"/>
    </source>
</evidence>
<comment type="caution">
    <text evidence="4">The sequence shown here is derived from an EMBL/GenBank/DDBJ whole genome shotgun (WGS) entry which is preliminary data.</text>
</comment>
<dbReference type="CDD" id="cd08994">
    <property type="entry name" value="GH43_62_32_68_117_130-like"/>
    <property type="match status" value="1"/>
</dbReference>
<dbReference type="InterPro" id="IPR052176">
    <property type="entry name" value="Glycosyl_Hydrlase_43_Enz"/>
</dbReference>
<protein>
    <submittedName>
        <fullName evidence="4">Beta-xylosidase</fullName>
    </submittedName>
</protein>
<feature type="signal peptide" evidence="3">
    <location>
        <begin position="1"/>
        <end position="21"/>
    </location>
</feature>
<keyword evidence="1" id="KW-0858">Xylan degradation</keyword>
<dbReference type="PANTHER" id="PTHR43772:SF2">
    <property type="entry name" value="PUTATIVE (AFU_ORTHOLOGUE AFUA_2G04480)-RELATED"/>
    <property type="match status" value="1"/>
</dbReference>
<dbReference type="InterPro" id="IPR023296">
    <property type="entry name" value="Glyco_hydro_beta-prop_sf"/>
</dbReference>
<dbReference type="eggNOG" id="COG1621">
    <property type="taxonomic scope" value="Bacteria"/>
</dbReference>
<evidence type="ECO:0000256" key="1">
    <source>
        <dbReference type="ARBA" id="ARBA00022651"/>
    </source>
</evidence>
<dbReference type="STRING" id="1305737.GCA_000526355_01866"/>
<keyword evidence="3" id="KW-0732">Signal</keyword>
<feature type="chain" id="PRO_5006146279" evidence="3">
    <location>
        <begin position="22"/>
        <end position="351"/>
    </location>
</feature>
<dbReference type="AlphaFoldDB" id="A0A0P7YH36"/>
<evidence type="ECO:0000313" key="4">
    <source>
        <dbReference type="EMBL" id="KPQ14032.1"/>
    </source>
</evidence>
<organism evidence="4 5">
    <name type="scientific">Algoriphagus marincola HL-49</name>
    <dbReference type="NCBI Taxonomy" id="1305737"/>
    <lineage>
        <taxon>Bacteria</taxon>
        <taxon>Pseudomonadati</taxon>
        <taxon>Bacteroidota</taxon>
        <taxon>Cytophagia</taxon>
        <taxon>Cytophagales</taxon>
        <taxon>Cyclobacteriaceae</taxon>
        <taxon>Algoriphagus</taxon>
    </lineage>
</organism>